<reference evidence="3 4" key="1">
    <citation type="submission" date="2016-07" db="EMBL/GenBank/DDBJ databases">
        <title>Pervasive Adenine N6-methylation of Active Genes in Fungi.</title>
        <authorList>
            <consortium name="DOE Joint Genome Institute"/>
            <person name="Mondo S.J."/>
            <person name="Dannebaum R.O."/>
            <person name="Kuo R.C."/>
            <person name="Labutti K."/>
            <person name="Haridas S."/>
            <person name="Kuo A."/>
            <person name="Salamov A."/>
            <person name="Ahrendt S.R."/>
            <person name="Lipzen A."/>
            <person name="Sullivan W."/>
            <person name="Andreopoulos W.B."/>
            <person name="Clum A."/>
            <person name="Lindquist E."/>
            <person name="Daum C."/>
            <person name="Ramamoorthy G.K."/>
            <person name="Gryganskyi A."/>
            <person name="Culley D."/>
            <person name="Magnuson J.K."/>
            <person name="James T.Y."/>
            <person name="O'Malley M.A."/>
            <person name="Stajich J.E."/>
            <person name="Spatafora J.W."/>
            <person name="Visel A."/>
            <person name="Grigoriev I.V."/>
        </authorList>
    </citation>
    <scope>NUCLEOTIDE SEQUENCE [LARGE SCALE GENOMIC DNA]</scope>
    <source>
        <strain evidence="3 4">ATCC 12442</strain>
    </source>
</reference>
<proteinExistence type="predicted"/>
<keyword evidence="4" id="KW-1185">Reference proteome</keyword>
<evidence type="ECO:0000256" key="2">
    <source>
        <dbReference type="SAM" id="SignalP"/>
    </source>
</evidence>
<evidence type="ECO:0000313" key="3">
    <source>
        <dbReference type="EMBL" id="ORX65377.1"/>
    </source>
</evidence>
<name>A0A1Y1VVQ5_9FUNG</name>
<feature type="region of interest" description="Disordered" evidence="1">
    <location>
        <begin position="146"/>
        <end position="168"/>
    </location>
</feature>
<keyword evidence="2" id="KW-0732">Signal</keyword>
<comment type="caution">
    <text evidence="3">The sequence shown here is derived from an EMBL/GenBank/DDBJ whole genome shotgun (WGS) entry which is preliminary data.</text>
</comment>
<dbReference type="EMBL" id="MCFD01000032">
    <property type="protein sequence ID" value="ORX65377.1"/>
    <property type="molecule type" value="Genomic_DNA"/>
</dbReference>
<feature type="chain" id="PRO_5012892181" description="ABC transmembrane type-1 domain-containing protein" evidence="2">
    <location>
        <begin position="23"/>
        <end position="183"/>
    </location>
</feature>
<dbReference type="GeneID" id="63799809"/>
<evidence type="ECO:0000313" key="4">
    <source>
        <dbReference type="Proteomes" id="UP000193922"/>
    </source>
</evidence>
<accession>A0A1Y1VVQ5</accession>
<organism evidence="3 4">
    <name type="scientific">Linderina pennispora</name>
    <dbReference type="NCBI Taxonomy" id="61395"/>
    <lineage>
        <taxon>Eukaryota</taxon>
        <taxon>Fungi</taxon>
        <taxon>Fungi incertae sedis</taxon>
        <taxon>Zoopagomycota</taxon>
        <taxon>Kickxellomycotina</taxon>
        <taxon>Kickxellomycetes</taxon>
        <taxon>Kickxellales</taxon>
        <taxon>Kickxellaceae</taxon>
        <taxon>Linderina</taxon>
    </lineage>
</organism>
<dbReference type="Proteomes" id="UP000193922">
    <property type="component" value="Unassembled WGS sequence"/>
</dbReference>
<protein>
    <recommendedName>
        <fullName evidence="5">ABC transmembrane type-1 domain-containing protein</fullName>
    </recommendedName>
</protein>
<gene>
    <name evidence="3" type="ORF">DL89DRAFT_116461</name>
</gene>
<dbReference type="RefSeq" id="XP_040739608.1">
    <property type="nucleotide sequence ID" value="XM_040883161.1"/>
</dbReference>
<evidence type="ECO:0000256" key="1">
    <source>
        <dbReference type="SAM" id="MobiDB-lite"/>
    </source>
</evidence>
<feature type="signal peptide" evidence="2">
    <location>
        <begin position="1"/>
        <end position="22"/>
    </location>
</feature>
<evidence type="ECO:0008006" key="5">
    <source>
        <dbReference type="Google" id="ProtNLM"/>
    </source>
</evidence>
<sequence>MILLRNSQVSLLAGVLLGLCQAVPEAVLVASRVAALLVLPLVDVGSELGVGALAQRHTCMELDRIRHVLVSKAHAQRTAAKVLLVELGDGVGAALRHIADLNGRWRRQRRQLLDRRRQIAAVQLDERIRVRLLVARLREVVLVDRDRTSQTTAPASPRSYPGAGWSRTGCSRRARASGCAACA</sequence>
<dbReference type="AlphaFoldDB" id="A0A1Y1VVQ5"/>